<dbReference type="RefSeq" id="WP_092322300.1">
    <property type="nucleotide sequence ID" value="NZ_FNFU01000004.1"/>
</dbReference>
<dbReference type="InterPro" id="IPR004839">
    <property type="entry name" value="Aminotransferase_I/II_large"/>
</dbReference>
<evidence type="ECO:0000259" key="6">
    <source>
        <dbReference type="Pfam" id="PF00155"/>
    </source>
</evidence>
<comment type="cofactor">
    <cofactor evidence="1">
        <name>pyridoxal 5'-phosphate</name>
        <dbReference type="ChEBI" id="CHEBI:597326"/>
    </cofactor>
</comment>
<keyword evidence="8" id="KW-1185">Reference proteome</keyword>
<dbReference type="InterPro" id="IPR051798">
    <property type="entry name" value="Class-II_PLP-Dep_Aminotrans"/>
</dbReference>
<dbReference type="InterPro" id="IPR015424">
    <property type="entry name" value="PyrdxlP-dep_Trfase"/>
</dbReference>
<keyword evidence="3" id="KW-0663">Pyridoxal phosphate</keyword>
<dbReference type="CDD" id="cd00609">
    <property type="entry name" value="AAT_like"/>
    <property type="match status" value="1"/>
</dbReference>
<keyword evidence="4 7" id="KW-0456">Lyase</keyword>
<dbReference type="SUPFAM" id="SSF53383">
    <property type="entry name" value="PLP-dependent transferases"/>
    <property type="match status" value="1"/>
</dbReference>
<dbReference type="PANTHER" id="PTHR43525">
    <property type="entry name" value="PROTEIN MALY"/>
    <property type="match status" value="1"/>
</dbReference>
<dbReference type="OrthoDB" id="3224382at2"/>
<dbReference type="InterPro" id="IPR015422">
    <property type="entry name" value="PyrdxlP-dep_Trfase_small"/>
</dbReference>
<gene>
    <name evidence="7" type="ORF">SAMN05216282_104132</name>
</gene>
<dbReference type="Gene3D" id="3.90.1150.10">
    <property type="entry name" value="Aspartate Aminotransferase, domain 1"/>
    <property type="match status" value="1"/>
</dbReference>
<dbReference type="AlphaFoldDB" id="A0A1G9AK38"/>
<evidence type="ECO:0000313" key="8">
    <source>
        <dbReference type="Proteomes" id="UP000198701"/>
    </source>
</evidence>
<evidence type="ECO:0000256" key="3">
    <source>
        <dbReference type="ARBA" id="ARBA00022898"/>
    </source>
</evidence>
<organism evidence="7 8">
    <name type="scientific">Cryobacterium psychrotolerans</name>
    <dbReference type="NCBI Taxonomy" id="386301"/>
    <lineage>
        <taxon>Bacteria</taxon>
        <taxon>Bacillati</taxon>
        <taxon>Actinomycetota</taxon>
        <taxon>Actinomycetes</taxon>
        <taxon>Micrococcales</taxon>
        <taxon>Microbacteriaceae</taxon>
        <taxon>Cryobacterium</taxon>
    </lineage>
</organism>
<name>A0A1G9AK38_9MICO</name>
<dbReference type="PANTHER" id="PTHR43525:SF2">
    <property type="entry name" value="CYSTATHIONINE BETA-LYASE-RELATED"/>
    <property type="match status" value="1"/>
</dbReference>
<dbReference type="GO" id="GO:0047804">
    <property type="term" value="F:cysteine-S-conjugate beta-lyase activity"/>
    <property type="evidence" value="ECO:0007669"/>
    <property type="project" value="UniProtKB-EC"/>
</dbReference>
<dbReference type="InterPro" id="IPR015421">
    <property type="entry name" value="PyrdxlP-dep_Trfase_major"/>
</dbReference>
<dbReference type="Proteomes" id="UP000198701">
    <property type="component" value="Unassembled WGS sequence"/>
</dbReference>
<feature type="domain" description="Aminotransferase class I/classII large" evidence="6">
    <location>
        <begin position="49"/>
        <end position="376"/>
    </location>
</feature>
<sequence length="395" mass="42261">MDVTADPLSLLRTRTSMKWRSYPDDVLPLFVAELDFPLAEPIGEALIAAVRRSDTGYVAPVNELGEAFAAFARRRWGWRVDPGQVASTTDVSVAIVESIRRAITPGDQVVINTPVYPPFFDLVPEAGGRVVEVPLIHGQTGWAIDLDGLEAAFRAGARAFLLCNPHNPLGHPQSVEDLTAVAELAARYDVSVISDEVHAPLTHSDGTFTPFLSVSPAAAEHGICVTAASKAWNIAGLKCALMVTGSERMRALVAGMPQEVNWRTGQFGLIASIAAYRDGEPWLDGVVAALEANRVLLAELVDAQLPGAGYDQPRASYLAWLDLRSLGWGDDPSVIALERARVALHPGPMFGAPGRGFARLNFGCSPEVLAEAISRLAHALAHPRETAVVRAKSAS</sequence>
<evidence type="ECO:0000256" key="2">
    <source>
        <dbReference type="ARBA" id="ARBA00012224"/>
    </source>
</evidence>
<evidence type="ECO:0000313" key="7">
    <source>
        <dbReference type="EMBL" id="SDK27174.1"/>
    </source>
</evidence>
<dbReference type="Pfam" id="PF00155">
    <property type="entry name" value="Aminotran_1_2"/>
    <property type="match status" value="1"/>
</dbReference>
<dbReference type="STRING" id="386301.SAMN05216282_104132"/>
<dbReference type="EMBL" id="FNFU01000004">
    <property type="protein sequence ID" value="SDK27174.1"/>
    <property type="molecule type" value="Genomic_DNA"/>
</dbReference>
<dbReference type="GO" id="GO:0030170">
    <property type="term" value="F:pyridoxal phosphate binding"/>
    <property type="evidence" value="ECO:0007669"/>
    <property type="project" value="InterPro"/>
</dbReference>
<evidence type="ECO:0000256" key="4">
    <source>
        <dbReference type="ARBA" id="ARBA00023239"/>
    </source>
</evidence>
<reference evidence="7 8" key="1">
    <citation type="submission" date="2016-10" db="EMBL/GenBank/DDBJ databases">
        <authorList>
            <person name="de Groot N.N."/>
        </authorList>
    </citation>
    <scope>NUCLEOTIDE SEQUENCE [LARGE SCALE GENOMIC DNA]</scope>
    <source>
        <strain evidence="7 8">CGMCC 1.5382</strain>
    </source>
</reference>
<proteinExistence type="inferred from homology"/>
<protein>
    <recommendedName>
        <fullName evidence="2">cysteine-S-conjugate beta-lyase</fullName>
        <ecNumber evidence="2">4.4.1.13</ecNumber>
    </recommendedName>
</protein>
<dbReference type="EC" id="4.4.1.13" evidence="2"/>
<accession>A0A1G9AK38</accession>
<dbReference type="Gene3D" id="3.40.640.10">
    <property type="entry name" value="Type I PLP-dependent aspartate aminotransferase-like (Major domain)"/>
    <property type="match status" value="1"/>
</dbReference>
<evidence type="ECO:0000256" key="5">
    <source>
        <dbReference type="ARBA" id="ARBA00037974"/>
    </source>
</evidence>
<evidence type="ECO:0000256" key="1">
    <source>
        <dbReference type="ARBA" id="ARBA00001933"/>
    </source>
</evidence>
<comment type="similarity">
    <text evidence="5">Belongs to the class-II pyridoxal-phosphate-dependent aminotransferase family. MalY/PatB cystathionine beta-lyase subfamily.</text>
</comment>